<evidence type="ECO:0000313" key="1">
    <source>
        <dbReference type="EMBL" id="PRZ15951.1"/>
    </source>
</evidence>
<accession>A0ABX5ER05</accession>
<keyword evidence="2" id="KW-1185">Reference proteome</keyword>
<proteinExistence type="predicted"/>
<protein>
    <submittedName>
        <fullName evidence="1">Uncharacterized protein</fullName>
    </submittedName>
</protein>
<sequence length="35" mass="4186">MSKRVYRTTKKLGLLASLRARWLELPITMIYAYNK</sequence>
<name>A0ABX5ER05_9BACL</name>
<organism evidence="1 2">
    <name type="scientific">Laceyella sediminis</name>
    <dbReference type="NCBI Taxonomy" id="573074"/>
    <lineage>
        <taxon>Bacteria</taxon>
        <taxon>Bacillati</taxon>
        <taxon>Bacillota</taxon>
        <taxon>Bacilli</taxon>
        <taxon>Bacillales</taxon>
        <taxon>Thermoactinomycetaceae</taxon>
        <taxon>Laceyella</taxon>
    </lineage>
</organism>
<comment type="caution">
    <text evidence="1">The sequence shown here is derived from an EMBL/GenBank/DDBJ whole genome shotgun (WGS) entry which is preliminary data.</text>
</comment>
<dbReference type="EMBL" id="PVTZ01000003">
    <property type="protein sequence ID" value="PRZ15951.1"/>
    <property type="molecule type" value="Genomic_DNA"/>
</dbReference>
<reference evidence="1 2" key="1">
    <citation type="submission" date="2018-03" db="EMBL/GenBank/DDBJ databases">
        <title>Genomic Encyclopedia of Archaeal and Bacterial Type Strains, Phase II (KMG-II): from individual species to whole genera.</title>
        <authorList>
            <person name="Goeker M."/>
        </authorList>
    </citation>
    <scope>NUCLEOTIDE SEQUENCE [LARGE SCALE GENOMIC DNA]</scope>
    <source>
        <strain evidence="1 2">RHA1</strain>
    </source>
</reference>
<evidence type="ECO:0000313" key="2">
    <source>
        <dbReference type="Proteomes" id="UP000238836"/>
    </source>
</evidence>
<gene>
    <name evidence="1" type="ORF">CLV36_103177</name>
</gene>
<dbReference type="Proteomes" id="UP000238836">
    <property type="component" value="Unassembled WGS sequence"/>
</dbReference>